<evidence type="ECO:0000313" key="3">
    <source>
        <dbReference type="Proteomes" id="UP000275408"/>
    </source>
</evidence>
<sequence length="80" mass="9023">MSSNPQRIQQHLENRGSGSEALVFDPATGKLMVKPQQEAQNSDRTVMLDMNKSGSGGFFNYIAYAFHLRQRIIKDYVLCS</sequence>
<dbReference type="EMBL" id="RCHS01001614">
    <property type="protein sequence ID" value="RMX52539.1"/>
    <property type="molecule type" value="Genomic_DNA"/>
</dbReference>
<organism evidence="2 3">
    <name type="scientific">Pocillopora damicornis</name>
    <name type="common">Cauliflower coral</name>
    <name type="synonym">Millepora damicornis</name>
    <dbReference type="NCBI Taxonomy" id="46731"/>
    <lineage>
        <taxon>Eukaryota</taxon>
        <taxon>Metazoa</taxon>
        <taxon>Cnidaria</taxon>
        <taxon>Anthozoa</taxon>
        <taxon>Hexacorallia</taxon>
        <taxon>Scleractinia</taxon>
        <taxon>Astrocoeniina</taxon>
        <taxon>Pocilloporidae</taxon>
        <taxon>Pocillopora</taxon>
    </lineage>
</organism>
<gene>
    <name evidence="2" type="ORF">pdam_00020803</name>
</gene>
<feature type="region of interest" description="Disordered" evidence="1">
    <location>
        <begin position="1"/>
        <end position="20"/>
    </location>
</feature>
<protein>
    <submittedName>
        <fullName evidence="2">Uncharacterized protein</fullName>
    </submittedName>
</protein>
<evidence type="ECO:0000256" key="1">
    <source>
        <dbReference type="SAM" id="MobiDB-lite"/>
    </source>
</evidence>
<comment type="caution">
    <text evidence="2">The sequence shown here is derived from an EMBL/GenBank/DDBJ whole genome shotgun (WGS) entry which is preliminary data.</text>
</comment>
<accession>A0A3M6UG43</accession>
<evidence type="ECO:0000313" key="2">
    <source>
        <dbReference type="EMBL" id="RMX52539.1"/>
    </source>
</evidence>
<reference evidence="2 3" key="1">
    <citation type="journal article" date="2018" name="Sci. Rep.">
        <title>Comparative analysis of the Pocillopora damicornis genome highlights role of immune system in coral evolution.</title>
        <authorList>
            <person name="Cunning R."/>
            <person name="Bay R.A."/>
            <person name="Gillette P."/>
            <person name="Baker A.C."/>
            <person name="Traylor-Knowles N."/>
        </authorList>
    </citation>
    <scope>NUCLEOTIDE SEQUENCE [LARGE SCALE GENOMIC DNA]</scope>
    <source>
        <strain evidence="2">RSMAS</strain>
        <tissue evidence="2">Whole animal</tissue>
    </source>
</reference>
<feature type="compositionally biased region" description="Polar residues" evidence="1">
    <location>
        <begin position="1"/>
        <end position="11"/>
    </location>
</feature>
<name>A0A3M6UG43_POCDA</name>
<dbReference type="AlphaFoldDB" id="A0A3M6UG43"/>
<keyword evidence="3" id="KW-1185">Reference proteome</keyword>
<dbReference type="Proteomes" id="UP000275408">
    <property type="component" value="Unassembled WGS sequence"/>
</dbReference>
<proteinExistence type="predicted"/>